<protein>
    <submittedName>
        <fullName evidence="1">Uncharacterized protein</fullName>
    </submittedName>
</protein>
<organism evidence="1 2">
    <name type="scientific">Cudoniella acicularis</name>
    <dbReference type="NCBI Taxonomy" id="354080"/>
    <lineage>
        <taxon>Eukaryota</taxon>
        <taxon>Fungi</taxon>
        <taxon>Dikarya</taxon>
        <taxon>Ascomycota</taxon>
        <taxon>Pezizomycotina</taxon>
        <taxon>Leotiomycetes</taxon>
        <taxon>Helotiales</taxon>
        <taxon>Tricladiaceae</taxon>
        <taxon>Cudoniella</taxon>
    </lineage>
</organism>
<comment type="caution">
    <text evidence="1">The sequence shown here is derived from an EMBL/GenBank/DDBJ whole genome shotgun (WGS) entry which is preliminary data.</text>
</comment>
<proteinExistence type="predicted"/>
<evidence type="ECO:0000313" key="2">
    <source>
        <dbReference type="Proteomes" id="UP000566819"/>
    </source>
</evidence>
<accession>A0A8H4RMZ2</accession>
<dbReference type="Proteomes" id="UP000566819">
    <property type="component" value="Unassembled WGS sequence"/>
</dbReference>
<evidence type="ECO:0000313" key="1">
    <source>
        <dbReference type="EMBL" id="KAF4631806.1"/>
    </source>
</evidence>
<dbReference type="EMBL" id="JAAMPI010000408">
    <property type="protein sequence ID" value="KAF4631806.1"/>
    <property type="molecule type" value="Genomic_DNA"/>
</dbReference>
<sequence>MSDLIVVPPFERYPQYLSGNLPPIFDEEEAPKFCEENILNQAENTDTSPLGYIVPPGDTIVSEIDGRSILIPELDISFPTRELESVLARKKWPVGSIELPTDRYLPQPDDFARWSQRPRAANPKLCVKIDY</sequence>
<gene>
    <name evidence="1" type="ORF">G7Y89_g6319</name>
</gene>
<keyword evidence="2" id="KW-1185">Reference proteome</keyword>
<name>A0A8H4RMZ2_9HELO</name>
<reference evidence="1 2" key="1">
    <citation type="submission" date="2020-03" db="EMBL/GenBank/DDBJ databases">
        <title>Draft Genome Sequence of Cudoniella acicularis.</title>
        <authorList>
            <person name="Buettner E."/>
            <person name="Kellner H."/>
        </authorList>
    </citation>
    <scope>NUCLEOTIDE SEQUENCE [LARGE SCALE GENOMIC DNA]</scope>
    <source>
        <strain evidence="1 2">DSM 108380</strain>
    </source>
</reference>
<dbReference type="AlphaFoldDB" id="A0A8H4RMZ2"/>